<dbReference type="Gene3D" id="2.40.160.200">
    <property type="entry name" value="LURP1-related"/>
    <property type="match status" value="1"/>
</dbReference>
<dbReference type="PANTHER" id="PTHR31087">
    <property type="match status" value="1"/>
</dbReference>
<dbReference type="AlphaFoldDB" id="A0A0F7SEX0"/>
<dbReference type="InterPro" id="IPR007612">
    <property type="entry name" value="LOR"/>
</dbReference>
<evidence type="ECO:0000313" key="2">
    <source>
        <dbReference type="EMBL" id="CDZ96510.1"/>
    </source>
</evidence>
<name>A0A0F7SEX0_PHARH</name>
<dbReference type="Pfam" id="PF04525">
    <property type="entry name" value="LOR"/>
    <property type="match status" value="1"/>
</dbReference>
<dbReference type="EMBL" id="LN483144">
    <property type="protein sequence ID" value="CDZ96510.1"/>
    <property type="molecule type" value="Genomic_DNA"/>
</dbReference>
<evidence type="ECO:0000256" key="1">
    <source>
        <dbReference type="ARBA" id="ARBA00005437"/>
    </source>
</evidence>
<dbReference type="PANTHER" id="PTHR31087:SF161">
    <property type="entry name" value="TUBBY C 2 FAMILY PROTEIN"/>
    <property type="match status" value="1"/>
</dbReference>
<dbReference type="InterPro" id="IPR038595">
    <property type="entry name" value="LOR_sf"/>
</dbReference>
<protein>
    <submittedName>
        <fullName evidence="2">Tubby C-terminal-like domain</fullName>
    </submittedName>
</protein>
<dbReference type="InterPro" id="IPR025659">
    <property type="entry name" value="Tubby-like_C"/>
</dbReference>
<sequence length="202" mass="21821">MGASSSQPLIPLTPFNPPLGIHTSYCAPHPVTLVLKEKAFSFSGDDFNIKDAANGMDVVRCQGQALSFRDKKVITDTSNRVLFTIKNKLLSVLSTYTGEDPSGRLLFTVKSKFSIGGAKMTAHFINASNGRAIELELRGSFWEGSAAITLDGRPVAQISRQFLTSREIFTSKQTYYVTVAPGVDLALIAAIAICLDELTTEG</sequence>
<proteinExistence type="inferred from homology"/>
<organism evidence="2">
    <name type="scientific">Phaffia rhodozyma</name>
    <name type="common">Yeast</name>
    <name type="synonym">Xanthophyllomyces dendrorhous</name>
    <dbReference type="NCBI Taxonomy" id="264483"/>
    <lineage>
        <taxon>Eukaryota</taxon>
        <taxon>Fungi</taxon>
        <taxon>Dikarya</taxon>
        <taxon>Basidiomycota</taxon>
        <taxon>Agaricomycotina</taxon>
        <taxon>Tremellomycetes</taxon>
        <taxon>Cystofilobasidiales</taxon>
        <taxon>Mrakiaceae</taxon>
        <taxon>Phaffia</taxon>
    </lineage>
</organism>
<reference evidence="2" key="1">
    <citation type="submission" date="2014-08" db="EMBL/GenBank/DDBJ databases">
        <authorList>
            <person name="Sharma Rahul"/>
            <person name="Thines Marco"/>
        </authorList>
    </citation>
    <scope>NUCLEOTIDE SEQUENCE</scope>
</reference>
<dbReference type="SUPFAM" id="SSF54518">
    <property type="entry name" value="Tubby C-terminal domain-like"/>
    <property type="match status" value="1"/>
</dbReference>
<accession>A0A0F7SEX0</accession>
<comment type="similarity">
    <text evidence="1">Belongs to the LOR family.</text>
</comment>